<evidence type="ECO:0000313" key="2">
    <source>
        <dbReference type="EMBL" id="NEY20522.1"/>
    </source>
</evidence>
<proteinExistence type="predicted"/>
<dbReference type="AlphaFoldDB" id="A0A0A6VDV4"/>
<reference evidence="1 3" key="1">
    <citation type="submission" date="2014-10" db="EMBL/GenBank/DDBJ databases">
        <title>Draft genome of phytase producing Bacillus ginsengihumi strain M2.11.</title>
        <authorList>
            <person name="Toymentseva A."/>
            <person name="Boulygina E.A."/>
            <person name="Kazakov S.V."/>
            <person name="Kayumov I."/>
            <person name="Suleimanova A.D."/>
            <person name="Mardanova A.M."/>
            <person name="Maria S.N."/>
            <person name="Sergey M.Y."/>
            <person name="Sharipova M.R."/>
        </authorList>
    </citation>
    <scope>NUCLEOTIDE SEQUENCE [LARGE SCALE GENOMIC DNA]</scope>
    <source>
        <strain evidence="1 3">M2.11</strain>
    </source>
</reference>
<dbReference type="Proteomes" id="UP000476934">
    <property type="component" value="Unassembled WGS sequence"/>
</dbReference>
<evidence type="ECO:0000313" key="4">
    <source>
        <dbReference type="Proteomes" id="UP000476934"/>
    </source>
</evidence>
<protein>
    <submittedName>
        <fullName evidence="1">Uncharacterized protein</fullName>
    </submittedName>
</protein>
<dbReference type="EMBL" id="JRUN01000018">
    <property type="protein sequence ID" value="KHD85668.1"/>
    <property type="molecule type" value="Genomic_DNA"/>
</dbReference>
<dbReference type="OrthoDB" id="2922632at2"/>
<gene>
    <name evidence="2" type="ORF">G4D61_11200</name>
    <name evidence="1" type="ORF">NG54_07815</name>
</gene>
<sequence>MVTINMLDGEKIEVHPDTILIGIDNAPITDEQPTFYLKQKYIGNLQGDFEKNGSALATKDERLGIAGFLLSHDLFSIGDGEDKTLYFTSAIKSISVK</sequence>
<accession>A0A0A6VDV4</accession>
<dbReference type="RefSeq" id="WP_035354160.1">
    <property type="nucleotide sequence ID" value="NZ_JAAIWK010000017.1"/>
</dbReference>
<dbReference type="Proteomes" id="UP000030588">
    <property type="component" value="Unassembled WGS sequence"/>
</dbReference>
<dbReference type="EMBL" id="JAAIWK010000017">
    <property type="protein sequence ID" value="NEY20522.1"/>
    <property type="molecule type" value="Genomic_DNA"/>
</dbReference>
<reference evidence="2 4" key="3">
    <citation type="submission" date="2020-03" db="EMBL/GenBank/DDBJ databases">
        <title>Bacillus aquiflavi sp. nov., isolated from yellow water of strong flavor Chinese baijiu in Yibin region of China.</title>
        <authorList>
            <person name="Xie J."/>
        </authorList>
    </citation>
    <scope>NUCLEOTIDE SEQUENCE [LARGE SCALE GENOMIC DNA]</scope>
    <source>
        <strain evidence="2 4">Gsoil 114</strain>
    </source>
</reference>
<comment type="caution">
    <text evidence="1">The sequence shown here is derived from an EMBL/GenBank/DDBJ whole genome shotgun (WGS) entry which is preliminary data.</text>
</comment>
<organism evidence="1 3">
    <name type="scientific">Heyndrickxia ginsengihumi</name>
    <dbReference type="NCBI Taxonomy" id="363870"/>
    <lineage>
        <taxon>Bacteria</taxon>
        <taxon>Bacillati</taxon>
        <taxon>Bacillota</taxon>
        <taxon>Bacilli</taxon>
        <taxon>Bacillales</taxon>
        <taxon>Bacillaceae</taxon>
        <taxon>Heyndrickxia</taxon>
    </lineage>
</organism>
<keyword evidence="4" id="KW-1185">Reference proteome</keyword>
<name>A0A0A6VDV4_9BACI</name>
<evidence type="ECO:0000313" key="3">
    <source>
        <dbReference type="Proteomes" id="UP000030588"/>
    </source>
</evidence>
<evidence type="ECO:0000313" key="1">
    <source>
        <dbReference type="EMBL" id="KHD85668.1"/>
    </source>
</evidence>
<reference evidence="2 4" key="2">
    <citation type="submission" date="2020-02" db="EMBL/GenBank/DDBJ databases">
        <authorList>
            <person name="Feng H."/>
        </authorList>
    </citation>
    <scope>NUCLEOTIDE SEQUENCE [LARGE SCALE GENOMIC DNA]</scope>
    <source>
        <strain evidence="2 4">Gsoil 114</strain>
    </source>
</reference>